<dbReference type="InterPro" id="IPR038081">
    <property type="entry name" value="CalX-like_sf"/>
</dbReference>
<reference evidence="7 8" key="1">
    <citation type="submission" date="2019-04" db="EMBL/GenBank/DDBJ databases">
        <title>Three New Species of Nocardioides, Nocardioides euryhalodurans sp. nov., Nocardioides seonyuensis sp. nov. and Nocardioides eburneoflavus sp. nov. Isolated from Soil.</title>
        <authorList>
            <person name="Roh S.G."/>
            <person name="Lee C."/>
            <person name="Kim M.-K."/>
            <person name="Kim S.B."/>
        </authorList>
    </citation>
    <scope>NUCLEOTIDE SEQUENCE [LARGE SCALE GENOMIC DNA]</scope>
    <source>
        <strain evidence="7 8">MMS17-SY213</strain>
    </source>
</reference>
<dbReference type="SUPFAM" id="SSF141072">
    <property type="entry name" value="CalX-like"/>
    <property type="match status" value="1"/>
</dbReference>
<keyword evidence="4" id="KW-0406">Ion transport</keyword>
<evidence type="ECO:0000259" key="6">
    <source>
        <dbReference type="SMART" id="SM00237"/>
    </source>
</evidence>
<dbReference type="EMBL" id="SRRO01000001">
    <property type="protein sequence ID" value="TGN66509.1"/>
    <property type="molecule type" value="Genomic_DNA"/>
</dbReference>
<dbReference type="Pfam" id="PF03160">
    <property type="entry name" value="Calx-beta"/>
    <property type="match status" value="1"/>
</dbReference>
<dbReference type="PANTHER" id="PTHR11878">
    <property type="entry name" value="SODIUM/CALCIUM EXCHANGER"/>
    <property type="match status" value="1"/>
</dbReference>
<dbReference type="GO" id="GO:0007154">
    <property type="term" value="P:cell communication"/>
    <property type="evidence" value="ECO:0007669"/>
    <property type="project" value="InterPro"/>
</dbReference>
<dbReference type="Gene3D" id="2.60.40.2030">
    <property type="match status" value="1"/>
</dbReference>
<proteinExistence type="predicted"/>
<comment type="caution">
    <text evidence="7">The sequence shown here is derived from an EMBL/GenBank/DDBJ whole genome shotgun (WGS) entry which is preliminary data.</text>
</comment>
<dbReference type="InterPro" id="IPR051171">
    <property type="entry name" value="CaCA"/>
</dbReference>
<dbReference type="AlphaFoldDB" id="A0A4Z1CNK5"/>
<feature type="signal peptide" evidence="5">
    <location>
        <begin position="1"/>
        <end position="22"/>
    </location>
</feature>
<evidence type="ECO:0000313" key="7">
    <source>
        <dbReference type="EMBL" id="TGN66509.1"/>
    </source>
</evidence>
<sequence>MSVLRHLSVATALAVASSTVLLAPASGRPSAAPQAPDNSAAAVGWPPAPTTQIVIDTGGVAVGREDYVPGTVTIDGVTHVTEVRGRGNSTWSWPKKPYKLKLEEDAALIGSRPFDEWVLLAGYGDRSGLRTAAAFAVAAQTRLAWTPRFRFVEVVLNGQVQGLYMLTEQVEQGKGRVDLPDDGYLLEMNKRYLRDGEPGFRTGNGTAVAFKDPDEITKRQRREVRGAVRRFEKVLYGKSFAHPTRGYAKYVNVKRIIDWYVVEELFSNQDSNFQSSVNFSWVPGKKFVFGPVWDFDLSAGTRWRDYGPPDVWHTREGRHWVARMLEDPAFSARVKSRWARLRPAVREVVSQLPAAAATLAPAAQADWRQWHESGDLEWTHHAKTLDGEVAYLGEWLTKRIEWLSKNEVRLGGTRQSTEERERTVWVPVQLQSPATTSVQVSWSLQAGSATPGVDYVDEQGQVTFAPGQKERDVPVRILDDTETERRETLRVLLTGSSRELVIGSPNVATVAIRGNRR</sequence>
<keyword evidence="2" id="KW-0677">Repeat</keyword>
<keyword evidence="4" id="KW-0813">Transport</keyword>
<organism evidence="7 8">
    <name type="scientific">Nocardioides eburneiflavus</name>
    <dbReference type="NCBI Taxonomy" id="2518372"/>
    <lineage>
        <taxon>Bacteria</taxon>
        <taxon>Bacillati</taxon>
        <taxon>Actinomycetota</taxon>
        <taxon>Actinomycetes</taxon>
        <taxon>Propionibacteriales</taxon>
        <taxon>Nocardioidaceae</taxon>
        <taxon>Nocardioides</taxon>
    </lineage>
</organism>
<name>A0A4Z1CNK5_9ACTN</name>
<evidence type="ECO:0000256" key="2">
    <source>
        <dbReference type="ARBA" id="ARBA00022737"/>
    </source>
</evidence>
<keyword evidence="3" id="KW-0106">Calcium</keyword>
<dbReference type="GO" id="GO:0016020">
    <property type="term" value="C:membrane"/>
    <property type="evidence" value="ECO:0007669"/>
    <property type="project" value="InterPro"/>
</dbReference>
<dbReference type="InterPro" id="IPR003644">
    <property type="entry name" value="Calx_beta"/>
</dbReference>
<evidence type="ECO:0000256" key="3">
    <source>
        <dbReference type="ARBA" id="ARBA00022837"/>
    </source>
</evidence>
<dbReference type="SMART" id="SM00237">
    <property type="entry name" value="Calx_beta"/>
    <property type="match status" value="1"/>
</dbReference>
<keyword evidence="8" id="KW-1185">Reference proteome</keyword>
<evidence type="ECO:0000256" key="5">
    <source>
        <dbReference type="SAM" id="SignalP"/>
    </source>
</evidence>
<accession>A0A4Z1CNK5</accession>
<feature type="chain" id="PRO_5039664118" description="Calx-beta domain-containing protein" evidence="5">
    <location>
        <begin position="23"/>
        <end position="517"/>
    </location>
</feature>
<feature type="domain" description="Calx-beta" evidence="6">
    <location>
        <begin position="398"/>
        <end position="494"/>
    </location>
</feature>
<dbReference type="GO" id="GO:0030001">
    <property type="term" value="P:metal ion transport"/>
    <property type="evidence" value="ECO:0007669"/>
    <property type="project" value="TreeGrafter"/>
</dbReference>
<evidence type="ECO:0000313" key="8">
    <source>
        <dbReference type="Proteomes" id="UP000297496"/>
    </source>
</evidence>
<dbReference type="InterPro" id="IPR014867">
    <property type="entry name" value="Spore_coat_CotH_CotH2/3/7"/>
</dbReference>
<dbReference type="Proteomes" id="UP000297496">
    <property type="component" value="Unassembled WGS sequence"/>
</dbReference>
<keyword evidence="1 5" id="KW-0732">Signal</keyword>
<dbReference type="Pfam" id="PF08757">
    <property type="entry name" value="CotH"/>
    <property type="match status" value="1"/>
</dbReference>
<protein>
    <recommendedName>
        <fullName evidence="6">Calx-beta domain-containing protein</fullName>
    </recommendedName>
</protein>
<dbReference type="PANTHER" id="PTHR11878:SF65">
    <property type="entry name" value="NA_CA-EXCHANGE PROTEIN, ISOFORM G"/>
    <property type="match status" value="1"/>
</dbReference>
<evidence type="ECO:0000256" key="4">
    <source>
        <dbReference type="ARBA" id="ARBA00023065"/>
    </source>
</evidence>
<gene>
    <name evidence="7" type="ORF">EXE59_23085</name>
</gene>
<evidence type="ECO:0000256" key="1">
    <source>
        <dbReference type="ARBA" id="ARBA00022729"/>
    </source>
</evidence>
<dbReference type="OrthoDB" id="9779955at2"/>